<dbReference type="CDD" id="cd09272">
    <property type="entry name" value="RNase_HI_RT_Ty1"/>
    <property type="match status" value="1"/>
</dbReference>
<evidence type="ECO:0000259" key="2">
    <source>
        <dbReference type="Pfam" id="PF07727"/>
    </source>
</evidence>
<protein>
    <recommendedName>
        <fullName evidence="2">Reverse transcriptase Ty1/copia-type domain-containing protein</fullName>
    </recommendedName>
</protein>
<feature type="region of interest" description="Disordered" evidence="1">
    <location>
        <begin position="314"/>
        <end position="419"/>
    </location>
</feature>
<dbReference type="PANTHER" id="PTHR11439">
    <property type="entry name" value="GAG-POL-RELATED RETROTRANSPOSON"/>
    <property type="match status" value="1"/>
</dbReference>
<comment type="caution">
    <text evidence="3">The sequence shown here is derived from an EMBL/GenBank/DDBJ whole genome shotgun (WGS) entry which is preliminary data.</text>
</comment>
<accession>A0A6L2NV54</accession>
<feature type="compositionally biased region" description="Low complexity" evidence="1">
    <location>
        <begin position="326"/>
        <end position="350"/>
    </location>
</feature>
<sequence>MQEELLQFKIQNVWFLVDSPEGVRPIGIKWVLKNKKDERGIVIRNKAMLVAQGYTQEEGIDYEEAFAPVARIEAIRLFLANGSFIGFIVYQMDVKNAFLYGTIHEEVYVMQPTGFQDPEFQIEYTRWRRQCMDFIRLLEPGMLCREFESLMHEKFQISAMGELTFFLGLQVLQKKDGIFLLQDKYVGDILKNFRYSNVRSANTPMDKENPWGKDGPGKDVELHLHQVTPNECHLHAVKKIFRYLKGHPKLGLWYPKESPFDLVAYSYSDYGGATQDRKSTTGGCQFLERRLISWQCKKQTIVATSNTKAEYVAAANGQHSPPHDPSSPSHPTTTTELIPQTPTETSTKTPTLRRYTRRAIRIPQSKALSPAVDEPASLLRDDRQGEAFPTVSSLDAGHDRENINKTSALPHESSPRVTSLDADEGSMQQRLQELMDLCTSLQRQQTQMDTQIKDQDLEISSLKARVKLLEDKDRESAEPTQEDALIKGGIMETGEEVREDKSTELGSNDTDEMVNVLSLMEAANILTSRVTAVSVSPVAGISTKGVPIVSGLFPTASAIFTTASMVTPYTRRPRGISAKGKGKEKVVESEVPKKRKLQEQIDAQVAKEMEEEFARENQRVSEQLARDSEIARLHAKEELKMMIEGLDRSNEVIAKHLQEYEQDAAELLVGENIELINEMAQREFYMSVLKSHAGWKTKHFRGMTLEEDKEKSIPVWKQLKDFVPMSSKKEGMMQLVPLKEVYVEALQVKNPIIDWEIHSEEKREYWKIIRLGSHIAVYQFFVDMLKQFDREDLHQLWTRVKETLSIKQATKDKEKELWVEMKRLFEPGFEDQLWTHN</sequence>
<dbReference type="Pfam" id="PF07727">
    <property type="entry name" value="RVT_2"/>
    <property type="match status" value="1"/>
</dbReference>
<organism evidence="3">
    <name type="scientific">Tanacetum cinerariifolium</name>
    <name type="common">Dalmatian daisy</name>
    <name type="synonym">Chrysanthemum cinerariifolium</name>
    <dbReference type="NCBI Taxonomy" id="118510"/>
    <lineage>
        <taxon>Eukaryota</taxon>
        <taxon>Viridiplantae</taxon>
        <taxon>Streptophyta</taxon>
        <taxon>Embryophyta</taxon>
        <taxon>Tracheophyta</taxon>
        <taxon>Spermatophyta</taxon>
        <taxon>Magnoliopsida</taxon>
        <taxon>eudicotyledons</taxon>
        <taxon>Gunneridae</taxon>
        <taxon>Pentapetalae</taxon>
        <taxon>asterids</taxon>
        <taxon>campanulids</taxon>
        <taxon>Asterales</taxon>
        <taxon>Asteraceae</taxon>
        <taxon>Asteroideae</taxon>
        <taxon>Anthemideae</taxon>
        <taxon>Anthemidinae</taxon>
        <taxon>Tanacetum</taxon>
    </lineage>
</organism>
<dbReference type="PANTHER" id="PTHR11439:SF495">
    <property type="entry name" value="REVERSE TRANSCRIPTASE, RNA-DEPENDENT DNA POLYMERASE-RELATED"/>
    <property type="match status" value="1"/>
</dbReference>
<dbReference type="InterPro" id="IPR013103">
    <property type="entry name" value="RVT_2"/>
</dbReference>
<reference evidence="3" key="1">
    <citation type="journal article" date="2019" name="Sci. Rep.">
        <title>Draft genome of Tanacetum cinerariifolium, the natural source of mosquito coil.</title>
        <authorList>
            <person name="Yamashiro T."/>
            <person name="Shiraishi A."/>
            <person name="Satake H."/>
            <person name="Nakayama K."/>
        </authorList>
    </citation>
    <scope>NUCLEOTIDE SEQUENCE</scope>
</reference>
<evidence type="ECO:0000313" key="3">
    <source>
        <dbReference type="EMBL" id="GEU89229.1"/>
    </source>
</evidence>
<feature type="domain" description="Reverse transcriptase Ty1/copia-type" evidence="2">
    <location>
        <begin position="12"/>
        <end position="116"/>
    </location>
</feature>
<name>A0A6L2NV54_TANCI</name>
<dbReference type="EMBL" id="BKCJ010009918">
    <property type="protein sequence ID" value="GEU89229.1"/>
    <property type="molecule type" value="Genomic_DNA"/>
</dbReference>
<dbReference type="AlphaFoldDB" id="A0A6L2NV54"/>
<proteinExistence type="predicted"/>
<gene>
    <name evidence="3" type="ORF">Tci_061207</name>
</gene>
<evidence type="ECO:0000256" key="1">
    <source>
        <dbReference type="SAM" id="MobiDB-lite"/>
    </source>
</evidence>